<dbReference type="EMBL" id="LK022848">
    <property type="protein sequence ID" value="CDR09752.1"/>
    <property type="molecule type" value="Genomic_DNA"/>
</dbReference>
<keyword evidence="8" id="KW-0012">Acyltransferase</keyword>
<feature type="domain" description="Ketosynthase family 3 (KS3)" evidence="12">
    <location>
        <begin position="35"/>
        <end position="461"/>
    </location>
</feature>
<dbReference type="GO" id="GO:0004315">
    <property type="term" value="F:3-oxoacyl-[acyl-carrier-protein] synthase activity"/>
    <property type="evidence" value="ECO:0007669"/>
    <property type="project" value="InterPro"/>
</dbReference>
<feature type="compositionally biased region" description="Low complexity" evidence="10">
    <location>
        <begin position="3172"/>
        <end position="3184"/>
    </location>
</feature>
<dbReference type="Gene3D" id="3.10.129.110">
    <property type="entry name" value="Polyketide synthase dehydratase"/>
    <property type="match status" value="2"/>
</dbReference>
<comment type="cofactor">
    <cofactor evidence="1">
        <name>pantetheine 4'-phosphate</name>
        <dbReference type="ChEBI" id="CHEBI:47942"/>
    </cofactor>
</comment>
<protein>
    <submittedName>
        <fullName evidence="14">Beta-ketoacyl synthase</fullName>
    </submittedName>
</protein>
<dbReference type="InterPro" id="IPR020806">
    <property type="entry name" value="PKS_PP-bd"/>
</dbReference>
<dbReference type="InterPro" id="IPR013968">
    <property type="entry name" value="PKS_KR"/>
</dbReference>
<sequence length="3184" mass="328984">MATANEEKYLDYLKRATTDLREARRRLREVEEREQEPIAIVAMSCRYPGGVSTPEELWQLVARGGDAATPYPTNRGWATDVLFEPDPDSGQEPYVHEGGFLHDAADFDPAFFGISPREALAMDPQQRLLLETSWEAFERAGIDPTSLQGSQTGVFAGVMYHDYASRLFSAPEDVEGFLGNGSSGSIASGRVAYTFGLEGPAVTIDTACSSSLVALHFAAQALRRRECSLALAGGVTVMSTPGTFSEFSRQRGLAADGRCKSFAAAADGTGWGEGAGMLLLERLSDARANGHQVLAVVRGSAINQDGASSGLTAPNGPSQQRVIRQALAAARLAPGQIDAVEAHGTGTTLGDPIEAQALLATYGRNHGEDQPLWLGSIKSNIGHTQAAAGVAGIIKMVMAMRHGVLPQTLHVDQATPNVDWSAGAVSLLTEGRAWPDTGQPRRAAVSSFGISGTNAHTILEQAPEPEEAEAAKTADDAPAETRAATALPLWTVAAKSRPALRAQAANLRAHLEAHPELRLTDVGFSLAIGRAAFEHRAAVVADDREGLIRALDALSREEPATGLVEGKVAGGKVAFLFTGQGSQRLGMGRELYGAYPVFAEALDEVCAELDPHLERPLKDVLFGDDSAVLDRTGFTQPALFAVEVALFRLVSEAWGLRPDFLSGHSIGELAAAHVAGVLSLADAAKLVAARGRLMQELPAGGAMIAVQASEDEVTPLLTERVSIAALNGPSSVVVAGDEDAAVAIASGFEARGRKTKRLTVSHAFHSPRMDGMLEAFRRVAEGLSYEAPKIPIVSNLTGGVVSAEEIATPDFWVRHVREAVRFLDGVRTLEERNVTTFVELGPDGVLTAMAQDCLTRDDATLVSALRSGRPELQSLATAVAGAHVHGVSPDWAAVFAGTDTARTDLPLYPFQRETYWLDTGYWAGDMSSAGLGVADHPLLGAAVALADSDGFLYTGRLALDTHPWLADHAVAGSVLLPGTAFVELAIRAGDQVGCDLLEELTLEAPLVLPEAGGVQLQLSVGAPDGSGRRSLTVYSRSEDAAVDEPWMRHASGVLGSGAPKASFDLAAWPPEGASALPVEGLYEGLAEAGLAYGPVFRGLRSAWRLGGEVYAELELPEGARAEAGAFGLHPALLDSALHAVGLGGLIEGEGGARLPFSWSGVSLHAVGASVLRVRLSAAGVDAVSLAVADGVGRAVLSVDSLVLRPVSAEQIQGARGGRQESLYRLDWAEVSARGAAGRLALLGSDVLGLASVGQRFDTYADLDALATAVESGATVLPDDVVVALPASLAVPHAVAASQAGTAGAAIQARPAFEDTPEGRPGSWGLPQVVGRGGIGECSSPTETAHRATAEALGLLQRWLSDDRFANSRLVLLTSGAVAAGTDESVADLAHAAVWGLVRSAESENPGRFVLVDVDGAADSLAAVPDALASGEPQVAVRDGVLRAPRLARAAGAGSGGGAPEFAAEGTVLVTGASGTLGALFARHLVVERGVRHLLLVSRRGGGAEGATELSAELAELGASVRWAACDVAARGALAEVLAGIPAEHPLTGVVHTAGVLDDGVIGSLTSERLERVLRPKVDAAWNLHELTRELDLSAFVLFSSAAGVFGAAGQGNYAAANAFLDALAQHRTALGLPATSLAWGLWADSSAMTGELDQADMSRMSRGGVAALATDEGKELFDAAGRAGEALLVPVRLDLAAARAEAASTGVVAPLMSGLVRVPARRTAEGSAGTGALAQRLARLNAAEQLETLLDVVRTQVAAVLGYATADSVDPDRAFRDLGFDSLTAVELRNRMNAVTGMRLPATLVFDYPTSLVLAEHLRDELAGTRAQSGLPVSTVGALDDEPIAIVGMSCRFPGGVRTPEDLWRLLSSGQDAISGFPVDRGWDLDALYHPDPEHPGTSYTREGGFLHDAADFDPTFFGISPREALATDPQQRLLLETSWEAFERAGIDPATLRGSRTGVFAGVMYHDYATLVEQAPDGGGEGAIGSGSTGSIASGRVAYALGLEGPAVTVDTACSSSLVALHWAMQALRSGECTMALAGGVTVMATPGTFVGFSRQGGLSADGRCKAFSADADGTGWAEGAGMLLVERLSDARRNGHPVLAVVRGSAVNQDGASNGLTAPNGPSQQRVIRQALAAAGLSVGDVDAVEAHGTGTSLGDPIEAQALLATYGQERDAERPLLLGSIKSNMGHTQAAAGVAGIMKMVLAMRHGVLPQTLHADEPSPHVDWSAGAVSLLTEQVEWPESGRPRRAGVSSFGISGTNVHTIIEQAPVVEAAAEAPAAPAATPAVVPWALSGRSAAALRAQAERLAAHAADRPELGAVDLGYSLATGRSAFDHRAVVVAEGRDGLLKALGALAEGRRAAALVQGSVAGGKVAFLFTGQGSQRLGMGRELYDAYPVFAEAFDAVCDELDGHLERPLKTVLFGDDAAVLDQTGFTQPALFAVEVALFRLVEAWGLKADFLSGHSIGELAAAHVAGVLSLADAAKLVAARGRLMQSLPAGGAMIAVQASEDEVAPLLTERVSIAALNGPSSVVIAGDEDAAVAIASGFEAQGRKTKRLTVSHAFHSPRMDGMLEAFREVAQGLTYEAPRIPIVSNLTGELVSAEEITSPDFWVRHVREAVRFLDGVQMLEAQGVSTFVELGPDGVLTAMAQQCVTGEDAAFVSALRKGRAETETLTKALARAHVRGVAVDWAAVFGGTGAARVELPTYAFQYARYWPELPATVGGTAGLGLATVDHPLIGAAVPLAGGEGLLLTGRLGLDTHPWLLDHAVMGSVLLPGTAFVELAVRAGDQVGCDRVEELTLEAPLVLPEVGGVQLQLSVGAPDGSGRRGFEVYSRFEGAAADEAWLRHASGALVEGAPTASFDLGVWPPAGAMPVALDGLYEGMAGLGLAYGPVFRGLRSAWRLDGEVYAELELPEGGQSDAGLFGLHPALLDSALHAVGLGGLIEGEAGARLPFSWSGVSLHAVGASVLRVRLSAAGADAVSLAVADGAGRAVLSVDSLVLRPVSAEQIQGARGGRQESLYRLDWAEVSARGAAGRLVLLGSDVFGLVSVGQRFDTYADLDALATAVESGATVLPDDVVVALPASLAVPHAVAASQAGTAGAAIQARPAFEARPGRDARRGGVDRCGGAAAAWAGEGSGAACGGGCGGVGCAGAAARRAERGRAARRPDGAGPYAGRGRTRP</sequence>
<dbReference type="Gene3D" id="3.40.366.10">
    <property type="entry name" value="Malonyl-Coenzyme A Acyl Carrier Protein, domain 2"/>
    <property type="match status" value="2"/>
</dbReference>
<evidence type="ECO:0000256" key="3">
    <source>
        <dbReference type="ARBA" id="ARBA00022450"/>
    </source>
</evidence>
<evidence type="ECO:0000259" key="12">
    <source>
        <dbReference type="PROSITE" id="PS52004"/>
    </source>
</evidence>
<dbReference type="SUPFAM" id="SSF55048">
    <property type="entry name" value="Probable ACP-binding domain of malonyl-CoA ACP transacylase"/>
    <property type="match status" value="2"/>
</dbReference>
<feature type="region of interest" description="C-terminal hotdog fold" evidence="9">
    <location>
        <begin position="2873"/>
        <end position="3012"/>
    </location>
</feature>
<evidence type="ECO:0000313" key="14">
    <source>
        <dbReference type="EMBL" id="CDR09752.1"/>
    </source>
</evidence>
<dbReference type="Pfam" id="PF02801">
    <property type="entry name" value="Ketoacyl-synt_C"/>
    <property type="match status" value="2"/>
</dbReference>
<dbReference type="Pfam" id="PF16197">
    <property type="entry name" value="KAsynt_C_assoc"/>
    <property type="match status" value="1"/>
</dbReference>
<dbReference type="PROSITE" id="PS52004">
    <property type="entry name" value="KS3_2"/>
    <property type="match status" value="2"/>
</dbReference>
<evidence type="ECO:0000256" key="2">
    <source>
        <dbReference type="ARBA" id="ARBA00004792"/>
    </source>
</evidence>
<dbReference type="InterPro" id="IPR036736">
    <property type="entry name" value="ACP-like_sf"/>
</dbReference>
<dbReference type="GO" id="GO:0006633">
    <property type="term" value="P:fatty acid biosynthetic process"/>
    <property type="evidence" value="ECO:0007669"/>
    <property type="project" value="InterPro"/>
</dbReference>
<dbReference type="InterPro" id="IPR018201">
    <property type="entry name" value="Ketoacyl_synth_AS"/>
</dbReference>
<accession>A0A060ZU83</accession>
<dbReference type="Pfam" id="PF08990">
    <property type="entry name" value="Docking"/>
    <property type="match status" value="1"/>
</dbReference>
<dbReference type="InterPro" id="IPR050091">
    <property type="entry name" value="PKS_NRPS_Biosynth_Enz"/>
</dbReference>
<dbReference type="SUPFAM" id="SSF52151">
    <property type="entry name" value="FabD/lysophospholipase-like"/>
    <property type="match status" value="2"/>
</dbReference>
<evidence type="ECO:0000256" key="6">
    <source>
        <dbReference type="ARBA" id="ARBA00023194"/>
    </source>
</evidence>
<dbReference type="GO" id="GO:0004312">
    <property type="term" value="F:fatty acid synthase activity"/>
    <property type="evidence" value="ECO:0007669"/>
    <property type="project" value="TreeGrafter"/>
</dbReference>
<dbReference type="InterPro" id="IPR014043">
    <property type="entry name" value="Acyl_transferase_dom"/>
</dbReference>
<dbReference type="PANTHER" id="PTHR43775">
    <property type="entry name" value="FATTY ACID SYNTHASE"/>
    <property type="match status" value="1"/>
</dbReference>
<dbReference type="InterPro" id="IPR032821">
    <property type="entry name" value="PKS_assoc"/>
</dbReference>
<dbReference type="InterPro" id="IPR014030">
    <property type="entry name" value="Ketoacyl_synth_N"/>
</dbReference>
<dbReference type="InterPro" id="IPR001227">
    <property type="entry name" value="Ac_transferase_dom_sf"/>
</dbReference>
<dbReference type="Pfam" id="PF22953">
    <property type="entry name" value="SpnB_Rossmann"/>
    <property type="match status" value="1"/>
</dbReference>
<evidence type="ECO:0000259" key="13">
    <source>
        <dbReference type="PROSITE" id="PS52019"/>
    </source>
</evidence>
<dbReference type="PROSITE" id="PS00012">
    <property type="entry name" value="PHOSPHOPANTETHEINE"/>
    <property type="match status" value="1"/>
</dbReference>
<dbReference type="InterPro" id="IPR057326">
    <property type="entry name" value="KR_dom"/>
</dbReference>
<keyword evidence="7" id="KW-0511">Multifunctional enzyme</keyword>
<reference evidence="14" key="1">
    <citation type="submission" date="2014-05" db="EMBL/GenBank/DDBJ databases">
        <authorList>
            <person name="Horn Fabian"/>
        </authorList>
    </citation>
    <scope>NUCLEOTIDE SEQUENCE</scope>
</reference>
<dbReference type="Pfam" id="PF08659">
    <property type="entry name" value="KR"/>
    <property type="match status" value="1"/>
</dbReference>
<feature type="compositionally biased region" description="Basic and acidic residues" evidence="10">
    <location>
        <begin position="3159"/>
        <end position="3171"/>
    </location>
</feature>
<dbReference type="PANTHER" id="PTHR43775:SF51">
    <property type="entry name" value="INACTIVE PHENOLPHTHIOCEROL SYNTHESIS POLYKETIDE SYNTHASE TYPE I PKS1-RELATED"/>
    <property type="match status" value="1"/>
</dbReference>
<dbReference type="Pfam" id="PF00550">
    <property type="entry name" value="PP-binding"/>
    <property type="match status" value="1"/>
</dbReference>
<dbReference type="InterPro" id="IPR014031">
    <property type="entry name" value="Ketoacyl_synth_C"/>
</dbReference>
<dbReference type="SMART" id="SM00827">
    <property type="entry name" value="PKS_AT"/>
    <property type="match status" value="2"/>
</dbReference>
<evidence type="ECO:0000256" key="5">
    <source>
        <dbReference type="ARBA" id="ARBA00022679"/>
    </source>
</evidence>
<dbReference type="InterPro" id="IPR042104">
    <property type="entry name" value="PKS_dehydratase_sf"/>
</dbReference>
<dbReference type="InterPro" id="IPR055123">
    <property type="entry name" value="SpnB-like_Rossmann"/>
</dbReference>
<evidence type="ECO:0000256" key="8">
    <source>
        <dbReference type="ARBA" id="ARBA00023315"/>
    </source>
</evidence>
<dbReference type="SMART" id="SM00822">
    <property type="entry name" value="PKS_KR"/>
    <property type="match status" value="1"/>
</dbReference>
<dbReference type="Pfam" id="PF14765">
    <property type="entry name" value="PS-DH"/>
    <property type="match status" value="2"/>
</dbReference>
<dbReference type="Pfam" id="PF22621">
    <property type="entry name" value="CurL-like_PKS_C"/>
    <property type="match status" value="1"/>
</dbReference>
<dbReference type="SMART" id="SM00826">
    <property type="entry name" value="PKS_DH"/>
    <property type="match status" value="2"/>
</dbReference>
<dbReference type="Gene3D" id="3.40.50.720">
    <property type="entry name" value="NAD(P)-binding Rossmann-like Domain"/>
    <property type="match status" value="1"/>
</dbReference>
<evidence type="ECO:0000256" key="1">
    <source>
        <dbReference type="ARBA" id="ARBA00001957"/>
    </source>
</evidence>
<proteinExistence type="predicted"/>
<feature type="domain" description="PKS/mFAS DH" evidence="13">
    <location>
        <begin position="2736"/>
        <end position="3012"/>
    </location>
</feature>
<dbReference type="SMART" id="SM00823">
    <property type="entry name" value="PKS_PP"/>
    <property type="match status" value="1"/>
</dbReference>
<dbReference type="GO" id="GO:0033068">
    <property type="term" value="P:macrolide biosynthetic process"/>
    <property type="evidence" value="ECO:0007669"/>
    <property type="project" value="UniProtKB-ARBA"/>
</dbReference>
<dbReference type="GO" id="GO:0031177">
    <property type="term" value="F:phosphopantetheine binding"/>
    <property type="evidence" value="ECO:0007669"/>
    <property type="project" value="InterPro"/>
</dbReference>
<feature type="active site" description="Proton donor; for dehydratase activity" evidence="9">
    <location>
        <position position="2934"/>
    </location>
</feature>
<feature type="region of interest" description="C-terminal hotdog fold" evidence="9">
    <location>
        <begin position="1073"/>
        <end position="1212"/>
    </location>
</feature>
<dbReference type="InterPro" id="IPR009081">
    <property type="entry name" value="PP-bd_ACP"/>
</dbReference>
<comment type="pathway">
    <text evidence="2">Antibiotic biosynthesis.</text>
</comment>
<dbReference type="InterPro" id="IPR049551">
    <property type="entry name" value="PKS_DH_C"/>
</dbReference>
<dbReference type="FunFam" id="3.40.47.10:FF:000019">
    <property type="entry name" value="Polyketide synthase type I"/>
    <property type="match status" value="2"/>
</dbReference>
<dbReference type="InterPro" id="IPR016036">
    <property type="entry name" value="Malonyl_transacylase_ACP-bd"/>
</dbReference>
<dbReference type="CDD" id="cd08956">
    <property type="entry name" value="KR_3_FAS_SDR_x"/>
    <property type="match status" value="1"/>
</dbReference>
<feature type="region of interest" description="N-terminal hotdog fold" evidence="9">
    <location>
        <begin position="936"/>
        <end position="1061"/>
    </location>
</feature>
<dbReference type="FunFam" id="3.40.366.10:FF:000002">
    <property type="entry name" value="Probable polyketide synthase 2"/>
    <property type="match status" value="2"/>
</dbReference>
<feature type="domain" description="Ketosynthase family 3 (KS3)" evidence="12">
    <location>
        <begin position="1841"/>
        <end position="2268"/>
    </location>
</feature>
<feature type="region of interest" description="N-terminal hotdog fold" evidence="9">
    <location>
        <begin position="2736"/>
        <end position="2861"/>
    </location>
</feature>
<dbReference type="Pfam" id="PF21089">
    <property type="entry name" value="PKS_DH_N"/>
    <property type="match status" value="2"/>
</dbReference>
<dbReference type="SUPFAM" id="SSF47336">
    <property type="entry name" value="ACP-like"/>
    <property type="match status" value="1"/>
</dbReference>
<evidence type="ECO:0000256" key="9">
    <source>
        <dbReference type="PROSITE-ProRule" id="PRU01363"/>
    </source>
</evidence>
<feature type="domain" description="PKS/mFAS DH" evidence="13">
    <location>
        <begin position="936"/>
        <end position="1212"/>
    </location>
</feature>
<dbReference type="InterPro" id="IPR020841">
    <property type="entry name" value="PKS_Beta-ketoAc_synthase_dom"/>
</dbReference>
<evidence type="ECO:0000256" key="7">
    <source>
        <dbReference type="ARBA" id="ARBA00023268"/>
    </source>
</evidence>
<dbReference type="InterPro" id="IPR049552">
    <property type="entry name" value="PKS_DH_N"/>
</dbReference>
<dbReference type="FunFam" id="1.10.1200.10:FF:000007">
    <property type="entry name" value="Probable polyketide synthase pks17"/>
    <property type="match status" value="1"/>
</dbReference>
<organism evidence="14">
    <name type="scientific">Streptomyces iranensis</name>
    <dbReference type="NCBI Taxonomy" id="576784"/>
    <lineage>
        <taxon>Bacteria</taxon>
        <taxon>Bacillati</taxon>
        <taxon>Actinomycetota</taxon>
        <taxon>Actinomycetes</taxon>
        <taxon>Kitasatosporales</taxon>
        <taxon>Streptomycetaceae</taxon>
        <taxon>Streptomyces</taxon>
        <taxon>Streptomyces violaceusniger group</taxon>
    </lineage>
</organism>
<dbReference type="CDD" id="cd00833">
    <property type="entry name" value="PKS"/>
    <property type="match status" value="2"/>
</dbReference>
<dbReference type="SMART" id="SM01294">
    <property type="entry name" value="PKS_PP_betabranch"/>
    <property type="match status" value="1"/>
</dbReference>
<dbReference type="InterPro" id="IPR016035">
    <property type="entry name" value="Acyl_Trfase/lysoPLipase"/>
</dbReference>
<dbReference type="InterPro" id="IPR020807">
    <property type="entry name" value="PKS_DH"/>
</dbReference>
<dbReference type="PROSITE" id="PS52019">
    <property type="entry name" value="PKS_MFAS_DH"/>
    <property type="match status" value="2"/>
</dbReference>
<feature type="active site" description="Proton acceptor; for dehydratase activity" evidence="9">
    <location>
        <position position="2768"/>
    </location>
</feature>
<gene>
    <name evidence="14" type="ORF">SIRAN6348</name>
</gene>
<keyword evidence="5" id="KW-0808">Transferase</keyword>
<dbReference type="HOGENOM" id="CLU_000022_35_8_11"/>
<keyword evidence="3" id="KW-0596">Phosphopantetheine</keyword>
<feature type="domain" description="Carrier" evidence="11">
    <location>
        <begin position="1747"/>
        <end position="1822"/>
    </location>
</feature>
<keyword evidence="4" id="KW-0597">Phosphoprotein</keyword>
<evidence type="ECO:0000259" key="11">
    <source>
        <dbReference type="PROSITE" id="PS50075"/>
    </source>
</evidence>
<dbReference type="InterPro" id="IPR015083">
    <property type="entry name" value="NorB/c/GfsB-D-like_docking"/>
</dbReference>
<evidence type="ECO:0000256" key="10">
    <source>
        <dbReference type="SAM" id="MobiDB-lite"/>
    </source>
</evidence>
<dbReference type="SMART" id="SM00825">
    <property type="entry name" value="PKS_KS"/>
    <property type="match status" value="2"/>
</dbReference>
<dbReference type="SUPFAM" id="SSF53901">
    <property type="entry name" value="Thiolase-like"/>
    <property type="match status" value="2"/>
</dbReference>
<keyword evidence="6" id="KW-0045">Antibiotic biosynthesis</keyword>
<dbReference type="PROSITE" id="PS00606">
    <property type="entry name" value="KS3_1"/>
    <property type="match status" value="2"/>
</dbReference>
<dbReference type="Gene3D" id="1.10.1200.10">
    <property type="entry name" value="ACP-like"/>
    <property type="match status" value="1"/>
</dbReference>
<dbReference type="Pfam" id="PF00109">
    <property type="entry name" value="ketoacyl-synt"/>
    <property type="match status" value="2"/>
</dbReference>
<name>A0A060ZU83_9ACTN</name>
<dbReference type="InterPro" id="IPR036291">
    <property type="entry name" value="NAD(P)-bd_dom_sf"/>
</dbReference>
<dbReference type="InterPro" id="IPR006162">
    <property type="entry name" value="Ppantetheine_attach_site"/>
</dbReference>
<dbReference type="Pfam" id="PF00698">
    <property type="entry name" value="Acyl_transf_1"/>
    <property type="match status" value="2"/>
</dbReference>
<feature type="active site" description="Proton donor; for dehydratase activity" evidence="9">
    <location>
        <position position="1134"/>
    </location>
</feature>
<dbReference type="InterPro" id="IPR049900">
    <property type="entry name" value="PKS_mFAS_DH"/>
</dbReference>
<dbReference type="Gene3D" id="3.40.47.10">
    <property type="match status" value="2"/>
</dbReference>
<feature type="active site" description="Proton acceptor; for dehydratase activity" evidence="9">
    <location>
        <position position="968"/>
    </location>
</feature>
<dbReference type="PROSITE" id="PS50075">
    <property type="entry name" value="CARRIER"/>
    <property type="match status" value="1"/>
</dbReference>
<dbReference type="Gene3D" id="3.30.70.3290">
    <property type="match status" value="2"/>
</dbReference>
<dbReference type="InterPro" id="IPR016039">
    <property type="entry name" value="Thiolase-like"/>
</dbReference>
<feature type="region of interest" description="Disordered" evidence="10">
    <location>
        <begin position="3159"/>
        <end position="3184"/>
    </location>
</feature>
<dbReference type="SUPFAM" id="SSF51735">
    <property type="entry name" value="NAD(P)-binding Rossmann-fold domains"/>
    <property type="match status" value="2"/>
</dbReference>
<evidence type="ECO:0000256" key="4">
    <source>
        <dbReference type="ARBA" id="ARBA00022553"/>
    </source>
</evidence>